<sequence length="145" mass="17174">MKKCQMMLRVIKKLECTMSFPIFITFCRITLQAFSMVLLWKRNSNDIFRSLHISVTVIEMIFLFVVVSFLADLVQRRFLMNINILLCDESRFNLLAVDKVIYNRMLQDNKLTAWDMCVINRRLVLTFMASLTTYSILITDQINAW</sequence>
<dbReference type="Proteomes" id="UP000887116">
    <property type="component" value="Unassembled WGS sequence"/>
</dbReference>
<comment type="caution">
    <text evidence="2">The sequence shown here is derived from an EMBL/GenBank/DDBJ whole genome shotgun (WGS) entry which is preliminary data.</text>
</comment>
<keyword evidence="1" id="KW-0472">Membrane</keyword>
<proteinExistence type="predicted"/>
<feature type="transmembrane region" description="Helical" evidence="1">
    <location>
        <begin position="20"/>
        <end position="40"/>
    </location>
</feature>
<protein>
    <submittedName>
        <fullName evidence="2">Uncharacterized protein</fullName>
    </submittedName>
</protein>
<evidence type="ECO:0000313" key="2">
    <source>
        <dbReference type="EMBL" id="GFR16957.1"/>
    </source>
</evidence>
<dbReference type="OrthoDB" id="6430418at2759"/>
<gene>
    <name evidence="2" type="ORF">TNCT_718381</name>
</gene>
<reference evidence="2" key="1">
    <citation type="submission" date="2020-07" db="EMBL/GenBank/DDBJ databases">
        <title>Multicomponent nature underlies the extraordinary mechanical properties of spider dragline silk.</title>
        <authorList>
            <person name="Kono N."/>
            <person name="Nakamura H."/>
            <person name="Mori M."/>
            <person name="Yoshida Y."/>
            <person name="Ohtoshi R."/>
            <person name="Malay A.D."/>
            <person name="Moran D.A.P."/>
            <person name="Tomita M."/>
            <person name="Numata K."/>
            <person name="Arakawa K."/>
        </authorList>
    </citation>
    <scope>NUCLEOTIDE SEQUENCE</scope>
</reference>
<dbReference type="AlphaFoldDB" id="A0A8X6LQG9"/>
<keyword evidence="1" id="KW-0812">Transmembrane</keyword>
<evidence type="ECO:0000256" key="1">
    <source>
        <dbReference type="SAM" id="Phobius"/>
    </source>
</evidence>
<dbReference type="EMBL" id="BMAO01017601">
    <property type="protein sequence ID" value="GFR16957.1"/>
    <property type="molecule type" value="Genomic_DNA"/>
</dbReference>
<feature type="transmembrane region" description="Helical" evidence="1">
    <location>
        <begin position="52"/>
        <end position="74"/>
    </location>
</feature>
<keyword evidence="3" id="KW-1185">Reference proteome</keyword>
<evidence type="ECO:0000313" key="3">
    <source>
        <dbReference type="Proteomes" id="UP000887116"/>
    </source>
</evidence>
<accession>A0A8X6LQG9</accession>
<organism evidence="2 3">
    <name type="scientific">Trichonephila clavata</name>
    <name type="common">Joro spider</name>
    <name type="synonym">Nephila clavata</name>
    <dbReference type="NCBI Taxonomy" id="2740835"/>
    <lineage>
        <taxon>Eukaryota</taxon>
        <taxon>Metazoa</taxon>
        <taxon>Ecdysozoa</taxon>
        <taxon>Arthropoda</taxon>
        <taxon>Chelicerata</taxon>
        <taxon>Arachnida</taxon>
        <taxon>Araneae</taxon>
        <taxon>Araneomorphae</taxon>
        <taxon>Entelegynae</taxon>
        <taxon>Araneoidea</taxon>
        <taxon>Nephilidae</taxon>
        <taxon>Trichonephila</taxon>
    </lineage>
</organism>
<name>A0A8X6LQG9_TRICU</name>
<keyword evidence="1" id="KW-1133">Transmembrane helix</keyword>